<feature type="region of interest" description="Disordered" evidence="16">
    <location>
        <begin position="562"/>
        <end position="581"/>
    </location>
</feature>
<feature type="domain" description="PPM-type phosphatase" evidence="18">
    <location>
        <begin position="346"/>
        <end position="597"/>
    </location>
</feature>
<evidence type="ECO:0000256" key="3">
    <source>
        <dbReference type="ARBA" id="ARBA00022679"/>
    </source>
</evidence>
<dbReference type="Gene3D" id="3.60.40.10">
    <property type="entry name" value="PPM-type phosphatase domain"/>
    <property type="match status" value="1"/>
</dbReference>
<proteinExistence type="predicted"/>
<dbReference type="EMBL" id="PGGW01000010">
    <property type="protein sequence ID" value="PJF01611.1"/>
    <property type="molecule type" value="Genomic_DNA"/>
</dbReference>
<evidence type="ECO:0000256" key="4">
    <source>
        <dbReference type="ARBA" id="ARBA00022723"/>
    </source>
</evidence>
<dbReference type="Proteomes" id="UP000230407">
    <property type="component" value="Unassembled WGS sequence"/>
</dbReference>
<dbReference type="SMART" id="SM00331">
    <property type="entry name" value="PP2C_SIG"/>
    <property type="match status" value="1"/>
</dbReference>
<dbReference type="InterPro" id="IPR003594">
    <property type="entry name" value="HATPase_dom"/>
</dbReference>
<keyword evidence="4" id="KW-0479">Metal-binding</keyword>
<dbReference type="FunFam" id="3.60.40.10:FF:000005">
    <property type="entry name" value="Serine/threonine protein phosphatase"/>
    <property type="match status" value="1"/>
</dbReference>
<evidence type="ECO:0000256" key="9">
    <source>
        <dbReference type="ARBA" id="ARBA00022842"/>
    </source>
</evidence>
<dbReference type="Gene3D" id="3.30.450.20">
    <property type="entry name" value="PAS domain"/>
    <property type="match status" value="1"/>
</dbReference>
<name>A0A2M8MBM6_9ACTN</name>
<evidence type="ECO:0000256" key="5">
    <source>
        <dbReference type="ARBA" id="ARBA00022741"/>
    </source>
</evidence>
<evidence type="ECO:0000256" key="11">
    <source>
        <dbReference type="ARBA" id="ARBA00023211"/>
    </source>
</evidence>
<comment type="caution">
    <text evidence="19">The sequence shown here is derived from an EMBL/GenBank/DDBJ whole genome shotgun (WGS) entry which is preliminary data.</text>
</comment>
<keyword evidence="10" id="KW-0904">Protein phosphatase</keyword>
<evidence type="ECO:0000256" key="13">
    <source>
        <dbReference type="ARBA" id="ARBA00056274"/>
    </source>
</evidence>
<evidence type="ECO:0000256" key="14">
    <source>
        <dbReference type="ARBA" id="ARBA00075117"/>
    </source>
</evidence>
<dbReference type="InterPro" id="IPR036890">
    <property type="entry name" value="HATPase_C_sf"/>
</dbReference>
<evidence type="ECO:0000256" key="2">
    <source>
        <dbReference type="ARBA" id="ARBA00022553"/>
    </source>
</evidence>
<sequence>MRIADILSAIGTGCFVWDNSTGLCTLDATAARLFGLAPEETTVPLEALRPRIHSFDYTELYNIAALAVTEGTVAEALLRTVAEDGTVVRTLRLRAALADQALEQQDTSDLVLYGLMAETSTAAPSGAEEDHSAALPAGPRVELGDPVDTPAGQAPAAGDRRRSREEFLMGAGQVLAEAETTADVIRTAAELMAGLPAADFVLFGVRGDRLVPLGYYGMPSASHRFFGDVPLDSDYPGAVVARTGRALYLGSPDEYRRRFPAAWPAVQPYDRRSWAYLPLAVGGRTIGSWMITYREPAPFTPDERYVLTTVARLLAQALSRVHIQESQRELADSLRRAMRPARATDVPGMSLASRYLPTGGGLQVGGDWYDVIPLPSGHTALVIGDVQGHDVRAAGVMTQLRIALRAYALEGHRPDAVLSRAGRFLAELEAEDLLSSTARDAADRLDDHRFATCLYVETDPATGTLDLARAGHPDPLVRMADGTVLSPSVPAGPPLGVDPAADYPTTRLVLGRGDTLLLFTDGLVETGGHDYGTGWERLREALGSLRPDSMEKLADELIRTMHGSPPRHMTGTGLAAGPGTWRSGGREDDIALLLLHRGEGARPRRGTVRRNVLTVAQSEPVRVADARHQLRELLYDWAADEQAEGAVLLLSELLTNALLHTEGDAAVTVEMTGPPGSRVLRVEVTDSSEELPHRRDPGELAARGRGLLLLEMLAESWGVVPVGRGKTIWFELREDARESAPSPAEPVG</sequence>
<keyword evidence="7" id="KW-0378">Hydrolase</keyword>
<keyword evidence="3" id="KW-0808">Transferase</keyword>
<gene>
    <name evidence="19" type="ORF">CUT44_02870</name>
</gene>
<dbReference type="SUPFAM" id="SSF81606">
    <property type="entry name" value="PP2C-like"/>
    <property type="match status" value="1"/>
</dbReference>
<dbReference type="Pfam" id="PF13581">
    <property type="entry name" value="HATPase_c_2"/>
    <property type="match status" value="1"/>
</dbReference>
<keyword evidence="9" id="KW-0460">Magnesium</keyword>
<dbReference type="GO" id="GO:0005524">
    <property type="term" value="F:ATP binding"/>
    <property type="evidence" value="ECO:0007669"/>
    <property type="project" value="UniProtKB-KW"/>
</dbReference>
<evidence type="ECO:0000256" key="15">
    <source>
        <dbReference type="ARBA" id="ARBA00081350"/>
    </source>
</evidence>
<dbReference type="InterPro" id="IPR036457">
    <property type="entry name" value="PPM-type-like_dom_sf"/>
</dbReference>
<protein>
    <recommendedName>
        <fullName evidence="1">protein-serine/threonine phosphatase</fullName>
        <ecNumber evidence="1">3.1.3.16</ecNumber>
    </recommendedName>
    <alternativeName>
        <fullName evidence="15">Protein-serine/threonine phosphatase</fullName>
    </alternativeName>
    <alternativeName>
        <fullName evidence="14">Serine/threonine-protein kinase</fullName>
    </alternativeName>
</protein>
<evidence type="ECO:0000259" key="18">
    <source>
        <dbReference type="SMART" id="SM00331"/>
    </source>
</evidence>
<feature type="domain" description="GAF" evidence="17">
    <location>
        <begin position="177"/>
        <end position="328"/>
    </location>
</feature>
<evidence type="ECO:0000313" key="20">
    <source>
        <dbReference type="Proteomes" id="UP000230407"/>
    </source>
</evidence>
<dbReference type="InterPro" id="IPR029016">
    <property type="entry name" value="GAF-like_dom_sf"/>
</dbReference>
<dbReference type="CDD" id="cd16936">
    <property type="entry name" value="HATPase_RsbW-like"/>
    <property type="match status" value="1"/>
</dbReference>
<keyword evidence="20" id="KW-1185">Reference proteome</keyword>
<comment type="function">
    <text evidence="13">Primarily acts as an independent SigF regulator that is sensitive to the osmosensory signal, mediating the cross talk of PknD with the SigF regulon. Possesses both phosphatase and kinase activities. The kinase domain functions as a classic anti-sigma factor-like kinase to phosphorylate the anti-anti-sigma factor domain at the canonical regulatory site, and the phosphatase domain antagonizes this activity.</text>
</comment>
<dbReference type="GO" id="GO:0046872">
    <property type="term" value="F:metal ion binding"/>
    <property type="evidence" value="ECO:0007669"/>
    <property type="project" value="UniProtKB-KW"/>
</dbReference>
<evidence type="ECO:0000256" key="8">
    <source>
        <dbReference type="ARBA" id="ARBA00022840"/>
    </source>
</evidence>
<dbReference type="Pfam" id="PF13185">
    <property type="entry name" value="GAF_2"/>
    <property type="match status" value="1"/>
</dbReference>
<keyword evidence="8" id="KW-0067">ATP-binding</keyword>
<reference evidence="19 20" key="1">
    <citation type="submission" date="2017-11" db="EMBL/GenBank/DDBJ databases">
        <title>Streptomyces carmine sp. nov., a novel actinomycete isolated from Sophora alopecuroides in Xinjiang, China.</title>
        <authorList>
            <person name="Wang Y."/>
            <person name="Luo X."/>
            <person name="Wan C."/>
            <person name="Zhang L."/>
        </authorList>
    </citation>
    <scope>NUCLEOTIDE SEQUENCE [LARGE SCALE GENOMIC DNA]</scope>
    <source>
        <strain evidence="19 20">TRM SA0054</strain>
    </source>
</reference>
<evidence type="ECO:0000256" key="12">
    <source>
        <dbReference type="ARBA" id="ARBA00047761"/>
    </source>
</evidence>
<evidence type="ECO:0000256" key="16">
    <source>
        <dbReference type="SAM" id="MobiDB-lite"/>
    </source>
</evidence>
<dbReference type="RefSeq" id="WP_100200520.1">
    <property type="nucleotide sequence ID" value="NZ_PGGW01000010.1"/>
</dbReference>
<dbReference type="Pfam" id="PF07228">
    <property type="entry name" value="SpoIIE"/>
    <property type="match status" value="1"/>
</dbReference>
<evidence type="ECO:0000256" key="7">
    <source>
        <dbReference type="ARBA" id="ARBA00022801"/>
    </source>
</evidence>
<dbReference type="InterPro" id="IPR052016">
    <property type="entry name" value="Bact_Sigma-Reg"/>
</dbReference>
<dbReference type="Gene3D" id="3.30.565.10">
    <property type="entry name" value="Histidine kinase-like ATPase, C-terminal domain"/>
    <property type="match status" value="1"/>
</dbReference>
<organism evidence="19 20">
    <name type="scientific">Streptomyces carminius</name>
    <dbReference type="NCBI Taxonomy" id="2665496"/>
    <lineage>
        <taxon>Bacteria</taxon>
        <taxon>Bacillati</taxon>
        <taxon>Actinomycetota</taxon>
        <taxon>Actinomycetes</taxon>
        <taxon>Kitasatosporales</taxon>
        <taxon>Streptomycetaceae</taxon>
        <taxon>Streptomyces</taxon>
    </lineage>
</organism>
<keyword evidence="6" id="KW-0418">Kinase</keyword>
<dbReference type="PANTHER" id="PTHR43156">
    <property type="entry name" value="STAGE II SPORULATION PROTEIN E-RELATED"/>
    <property type="match status" value="1"/>
</dbReference>
<dbReference type="AlphaFoldDB" id="A0A2M8MBM6"/>
<keyword evidence="5" id="KW-0547">Nucleotide-binding</keyword>
<evidence type="ECO:0000256" key="1">
    <source>
        <dbReference type="ARBA" id="ARBA00013081"/>
    </source>
</evidence>
<dbReference type="EC" id="3.1.3.16" evidence="1"/>
<comment type="catalytic activity">
    <reaction evidence="12">
        <text>O-phospho-L-seryl-[protein] + H2O = L-seryl-[protein] + phosphate</text>
        <dbReference type="Rhea" id="RHEA:20629"/>
        <dbReference type="Rhea" id="RHEA-COMP:9863"/>
        <dbReference type="Rhea" id="RHEA-COMP:11604"/>
        <dbReference type="ChEBI" id="CHEBI:15377"/>
        <dbReference type="ChEBI" id="CHEBI:29999"/>
        <dbReference type="ChEBI" id="CHEBI:43474"/>
        <dbReference type="ChEBI" id="CHEBI:83421"/>
        <dbReference type="EC" id="3.1.3.16"/>
    </reaction>
</comment>
<dbReference type="Gene3D" id="3.30.450.40">
    <property type="match status" value="1"/>
</dbReference>
<keyword evidence="2" id="KW-0597">Phosphoprotein</keyword>
<dbReference type="GO" id="GO:0004722">
    <property type="term" value="F:protein serine/threonine phosphatase activity"/>
    <property type="evidence" value="ECO:0007669"/>
    <property type="project" value="UniProtKB-EC"/>
</dbReference>
<dbReference type="GO" id="GO:0016301">
    <property type="term" value="F:kinase activity"/>
    <property type="evidence" value="ECO:0007669"/>
    <property type="project" value="UniProtKB-KW"/>
</dbReference>
<evidence type="ECO:0000256" key="10">
    <source>
        <dbReference type="ARBA" id="ARBA00022912"/>
    </source>
</evidence>
<accession>A0A2M8MBM6</accession>
<feature type="region of interest" description="Disordered" evidence="16">
    <location>
        <begin position="122"/>
        <end position="162"/>
    </location>
</feature>
<dbReference type="InterPro" id="IPR001932">
    <property type="entry name" value="PPM-type_phosphatase-like_dom"/>
</dbReference>
<evidence type="ECO:0000313" key="19">
    <source>
        <dbReference type="EMBL" id="PJF01611.1"/>
    </source>
</evidence>
<dbReference type="SUPFAM" id="SSF55781">
    <property type="entry name" value="GAF domain-like"/>
    <property type="match status" value="1"/>
</dbReference>
<dbReference type="PANTHER" id="PTHR43156:SF2">
    <property type="entry name" value="STAGE II SPORULATION PROTEIN E"/>
    <property type="match status" value="1"/>
</dbReference>
<evidence type="ECO:0000256" key="6">
    <source>
        <dbReference type="ARBA" id="ARBA00022777"/>
    </source>
</evidence>
<keyword evidence="11" id="KW-0464">Manganese</keyword>
<dbReference type="InterPro" id="IPR003018">
    <property type="entry name" value="GAF"/>
</dbReference>
<evidence type="ECO:0000259" key="17">
    <source>
        <dbReference type="SMART" id="SM00065"/>
    </source>
</evidence>
<dbReference type="SMART" id="SM00065">
    <property type="entry name" value="GAF"/>
    <property type="match status" value="1"/>
</dbReference>